<dbReference type="GO" id="GO:1901135">
    <property type="term" value="P:carbohydrate derivative metabolic process"/>
    <property type="evidence" value="ECO:0007669"/>
    <property type="project" value="UniProtKB-ARBA"/>
</dbReference>
<organism evidence="4 5">
    <name type="scientific">Cysteiniphilum litorale</name>
    <dbReference type="NCBI Taxonomy" id="2056700"/>
    <lineage>
        <taxon>Bacteria</taxon>
        <taxon>Pseudomonadati</taxon>
        <taxon>Pseudomonadota</taxon>
        <taxon>Gammaproteobacteria</taxon>
        <taxon>Thiotrichales</taxon>
        <taxon>Fastidiosibacteraceae</taxon>
        <taxon>Cysteiniphilum</taxon>
    </lineage>
</organism>
<feature type="region of interest" description="Disordered" evidence="1">
    <location>
        <begin position="441"/>
        <end position="462"/>
    </location>
</feature>
<dbReference type="Gene3D" id="3.40.50.2000">
    <property type="entry name" value="Glycogen Phosphorylase B"/>
    <property type="match status" value="2"/>
</dbReference>
<evidence type="ECO:0000259" key="3">
    <source>
        <dbReference type="Pfam" id="PF13439"/>
    </source>
</evidence>
<dbReference type="OrthoDB" id="9802525at2"/>
<dbReference type="InterPro" id="IPR001296">
    <property type="entry name" value="Glyco_trans_1"/>
</dbReference>
<gene>
    <name evidence="4" type="ORF">GCM10010995_06810</name>
</gene>
<dbReference type="Pfam" id="PF00534">
    <property type="entry name" value="Glycos_transf_1"/>
    <property type="match status" value="1"/>
</dbReference>
<dbReference type="PANTHER" id="PTHR12526:SF635">
    <property type="entry name" value="GLYCOSYL TRANSFERASE GROUP 1"/>
    <property type="match status" value="1"/>
</dbReference>
<dbReference type="GO" id="GO:0016757">
    <property type="term" value="F:glycosyltransferase activity"/>
    <property type="evidence" value="ECO:0007669"/>
    <property type="project" value="InterPro"/>
</dbReference>
<feature type="domain" description="Glycosyltransferase subfamily 4-like N-terminal" evidence="3">
    <location>
        <begin position="17"/>
        <end position="236"/>
    </location>
</feature>
<feature type="compositionally biased region" description="Low complexity" evidence="1">
    <location>
        <begin position="441"/>
        <end position="451"/>
    </location>
</feature>
<dbReference type="Proteomes" id="UP000636949">
    <property type="component" value="Unassembled WGS sequence"/>
</dbReference>
<proteinExistence type="predicted"/>
<dbReference type="EMBL" id="BMJS01000005">
    <property type="protein sequence ID" value="GGF92280.1"/>
    <property type="molecule type" value="Genomic_DNA"/>
</dbReference>
<dbReference type="SUPFAM" id="SSF53756">
    <property type="entry name" value="UDP-Glycosyltransferase/glycogen phosphorylase"/>
    <property type="match status" value="1"/>
</dbReference>
<dbReference type="AlphaFoldDB" id="A0A8J3E895"/>
<evidence type="ECO:0000313" key="4">
    <source>
        <dbReference type="EMBL" id="GGF92280.1"/>
    </source>
</evidence>
<accession>A0A8J3E895</accession>
<dbReference type="Pfam" id="PF13439">
    <property type="entry name" value="Glyco_transf_4"/>
    <property type="match status" value="1"/>
</dbReference>
<sequence length="462" mass="53194">MKILKVIHGYPPTYNAGSEVYSQTLCHALADAGHQVDVITREENPFAKDFSYRQSFDVNHPNIRLHIINLLLERVRYAYNCDEVNAVCQQIINSLRPDIVHIGHLNHLSIGIVTVVKSFNIPVIYTIHDFWLMCPRGQFIQRNSPTPWQLCDGQDDLKCATKCYSGYYSGTRTDYDVDSDFWRQWISRRMSSVRNVCDKIDLFIAPSQALIKRYVDEFGLPERKIAYIDYGFDIQRLKLRKRRQESVFVFGYIGTHIPAKGIDLLIRAFAEVVKNHQAVKLRIWGRSRDQNTKALKKLAQDLKVSSEQLIEWMPEYANHKLMDEVFNEVDVIVVPSIWQENSPLVIHEALQARVGVITADFGGMGEYIKHRQNGWVFQHRSHQSLADVMHEVLTTNPASYQSIVDRGYLLSEDGHVIDIADQAAYFTHLYQSLIYQNLSNKSDNSKSSKSSENNKKENLQGV</sequence>
<keyword evidence="4" id="KW-0808">Transferase</keyword>
<comment type="caution">
    <text evidence="4">The sequence shown here is derived from an EMBL/GenBank/DDBJ whole genome shotgun (WGS) entry which is preliminary data.</text>
</comment>
<name>A0A8J3E895_9GAMM</name>
<evidence type="ECO:0000313" key="5">
    <source>
        <dbReference type="Proteomes" id="UP000636949"/>
    </source>
</evidence>
<evidence type="ECO:0000256" key="1">
    <source>
        <dbReference type="SAM" id="MobiDB-lite"/>
    </source>
</evidence>
<evidence type="ECO:0000259" key="2">
    <source>
        <dbReference type="Pfam" id="PF00534"/>
    </source>
</evidence>
<keyword evidence="5" id="KW-1185">Reference proteome</keyword>
<reference evidence="4" key="1">
    <citation type="journal article" date="2014" name="Int. J. Syst. Evol. Microbiol.">
        <title>Complete genome sequence of Corynebacterium casei LMG S-19264T (=DSM 44701T), isolated from a smear-ripened cheese.</title>
        <authorList>
            <consortium name="US DOE Joint Genome Institute (JGI-PGF)"/>
            <person name="Walter F."/>
            <person name="Albersmeier A."/>
            <person name="Kalinowski J."/>
            <person name="Ruckert C."/>
        </authorList>
    </citation>
    <scope>NUCLEOTIDE SEQUENCE</scope>
    <source>
        <strain evidence="4">CGMCC 1.15758</strain>
    </source>
</reference>
<reference evidence="4" key="2">
    <citation type="submission" date="2020-09" db="EMBL/GenBank/DDBJ databases">
        <authorList>
            <person name="Sun Q."/>
            <person name="Zhou Y."/>
        </authorList>
    </citation>
    <scope>NUCLEOTIDE SEQUENCE</scope>
    <source>
        <strain evidence="4">CGMCC 1.15758</strain>
    </source>
</reference>
<dbReference type="RefSeq" id="WP_117003774.1">
    <property type="nucleotide sequence ID" value="NZ_BMJS01000005.1"/>
</dbReference>
<dbReference type="PANTHER" id="PTHR12526">
    <property type="entry name" value="GLYCOSYLTRANSFERASE"/>
    <property type="match status" value="1"/>
</dbReference>
<feature type="domain" description="Glycosyl transferase family 1" evidence="2">
    <location>
        <begin position="242"/>
        <end position="399"/>
    </location>
</feature>
<dbReference type="InterPro" id="IPR028098">
    <property type="entry name" value="Glyco_trans_4-like_N"/>
</dbReference>
<protein>
    <submittedName>
        <fullName evidence="4">Glycosyl transferase</fullName>
    </submittedName>
</protein>
<feature type="compositionally biased region" description="Basic and acidic residues" evidence="1">
    <location>
        <begin position="452"/>
        <end position="462"/>
    </location>
</feature>